<dbReference type="PANTHER" id="PTHR33220">
    <property type="entry name" value="BNAA09G04420D PROTEIN"/>
    <property type="match status" value="1"/>
</dbReference>
<dbReference type="EMBL" id="CM000846">
    <property type="protein sequence ID" value="KRH17838.1"/>
    <property type="molecule type" value="Genomic_DNA"/>
</dbReference>
<gene>
    <name evidence="2" type="ORF">GLYMA_13G020300</name>
</gene>
<dbReference type="InParanoid" id="K7LYM5"/>
<dbReference type="PaxDb" id="3847-GLYMA13G12065.1"/>
<accession>K7LYM5</accession>
<dbReference type="Gramene" id="KRH17838">
    <property type="protein sequence ID" value="KRH17838"/>
    <property type="gene ID" value="GLYMA_13G020300"/>
</dbReference>
<evidence type="ECO:0000313" key="4">
    <source>
        <dbReference type="Proteomes" id="UP000008827"/>
    </source>
</evidence>
<dbReference type="EnsemblPlants" id="KRH17838">
    <property type="protein sequence ID" value="KRH17838"/>
    <property type="gene ID" value="GLYMA_13G020300"/>
</dbReference>
<dbReference type="HOGENOM" id="CLU_114315_0_0_1"/>
<protein>
    <submittedName>
        <fullName evidence="2 3">Uncharacterized protein</fullName>
    </submittedName>
</protein>
<reference evidence="2" key="3">
    <citation type="submission" date="2018-07" db="EMBL/GenBank/DDBJ databases">
        <title>WGS assembly of Glycine max.</title>
        <authorList>
            <person name="Schmutz J."/>
            <person name="Cannon S."/>
            <person name="Schlueter J."/>
            <person name="Ma J."/>
            <person name="Mitros T."/>
            <person name="Nelson W."/>
            <person name="Hyten D."/>
            <person name="Song Q."/>
            <person name="Thelen J."/>
            <person name="Cheng J."/>
            <person name="Xu D."/>
            <person name="Hellsten U."/>
            <person name="May G."/>
            <person name="Yu Y."/>
            <person name="Sakurai T."/>
            <person name="Umezawa T."/>
            <person name="Bhattacharyya M."/>
            <person name="Sandhu D."/>
            <person name="Valliyodan B."/>
            <person name="Lindquist E."/>
            <person name="Peto M."/>
            <person name="Grant D."/>
            <person name="Shu S."/>
            <person name="Goodstein D."/>
            <person name="Barry K."/>
            <person name="Futrell-Griggs M."/>
            <person name="Abernathy B."/>
            <person name="Du J."/>
            <person name="Tian Z."/>
            <person name="Zhu L."/>
            <person name="Gill N."/>
            <person name="Joshi T."/>
            <person name="Libault M."/>
            <person name="Sethuraman A."/>
            <person name="Zhang X."/>
            <person name="Shinozaki K."/>
            <person name="Nguyen H."/>
            <person name="Wing R."/>
            <person name="Cregan P."/>
            <person name="Specht J."/>
            <person name="Grimwood J."/>
            <person name="Rokhsar D."/>
            <person name="Stacey G."/>
            <person name="Shoemaker R."/>
            <person name="Jackson S."/>
        </authorList>
    </citation>
    <scope>NUCLEOTIDE SEQUENCE</scope>
    <source>
        <tissue evidence="2">Callus</tissue>
    </source>
</reference>
<reference evidence="3" key="2">
    <citation type="submission" date="2018-02" db="UniProtKB">
        <authorList>
            <consortium name="EnsemblPlants"/>
        </authorList>
    </citation>
    <scope>IDENTIFICATION</scope>
    <source>
        <strain evidence="3">Williams 82</strain>
    </source>
</reference>
<dbReference type="Proteomes" id="UP000008827">
    <property type="component" value="Chromosome 13"/>
</dbReference>
<dbReference type="OMA" id="CRTTRRC"/>
<organism evidence="3">
    <name type="scientific">Glycine max</name>
    <name type="common">Soybean</name>
    <name type="synonym">Glycine hispida</name>
    <dbReference type="NCBI Taxonomy" id="3847"/>
    <lineage>
        <taxon>Eukaryota</taxon>
        <taxon>Viridiplantae</taxon>
        <taxon>Streptophyta</taxon>
        <taxon>Embryophyta</taxon>
        <taxon>Tracheophyta</taxon>
        <taxon>Spermatophyta</taxon>
        <taxon>Magnoliopsida</taxon>
        <taxon>eudicotyledons</taxon>
        <taxon>Gunneridae</taxon>
        <taxon>Pentapetalae</taxon>
        <taxon>rosids</taxon>
        <taxon>fabids</taxon>
        <taxon>Fabales</taxon>
        <taxon>Fabaceae</taxon>
        <taxon>Papilionoideae</taxon>
        <taxon>50 kb inversion clade</taxon>
        <taxon>NPAAA clade</taxon>
        <taxon>indigoferoid/millettioid clade</taxon>
        <taxon>Phaseoleae</taxon>
        <taxon>Glycine</taxon>
        <taxon>Glycine subgen. Soja</taxon>
    </lineage>
</organism>
<sequence length="143" mass="15969">MKNVAKCDTWCELQNPVNHRVFERKLRPKPLGRGHACLGVTHRFPNATCNNVAARAPASWLVEIWVHGRLRRDKMVDEPRSRPITCEPVSSGPIDDPLRARTLPTRPQVRRGYPLSLSISISGGKETNKDSLSNGERTGKSPP</sequence>
<name>K7LYM5_SOYBN</name>
<dbReference type="OrthoDB" id="1695787at2759"/>
<evidence type="ECO:0000313" key="3">
    <source>
        <dbReference type="EnsemblPlants" id="KRH17838"/>
    </source>
</evidence>
<dbReference type="PANTHER" id="PTHR33220:SF5">
    <property type="entry name" value="RRNA INTRON-ENCODED HOMING ENDONUCLEASE"/>
    <property type="match status" value="1"/>
</dbReference>
<reference evidence="2 3" key="1">
    <citation type="journal article" date="2010" name="Nature">
        <title>Genome sequence of the palaeopolyploid soybean.</title>
        <authorList>
            <person name="Schmutz J."/>
            <person name="Cannon S.B."/>
            <person name="Schlueter J."/>
            <person name="Ma J."/>
            <person name="Mitros T."/>
            <person name="Nelson W."/>
            <person name="Hyten D.L."/>
            <person name="Song Q."/>
            <person name="Thelen J.J."/>
            <person name="Cheng J."/>
            <person name="Xu D."/>
            <person name="Hellsten U."/>
            <person name="May G.D."/>
            <person name="Yu Y."/>
            <person name="Sakurai T."/>
            <person name="Umezawa T."/>
            <person name="Bhattacharyya M.K."/>
            <person name="Sandhu D."/>
            <person name="Valliyodan B."/>
            <person name="Lindquist E."/>
            <person name="Peto M."/>
            <person name="Grant D."/>
            <person name="Shu S."/>
            <person name="Goodstein D."/>
            <person name="Barry K."/>
            <person name="Futrell-Griggs M."/>
            <person name="Abernathy B."/>
            <person name="Du J."/>
            <person name="Tian Z."/>
            <person name="Zhu L."/>
            <person name="Gill N."/>
            <person name="Joshi T."/>
            <person name="Libault M."/>
            <person name="Sethuraman A."/>
            <person name="Zhang X.-C."/>
            <person name="Shinozaki K."/>
            <person name="Nguyen H.T."/>
            <person name="Wing R.A."/>
            <person name="Cregan P."/>
            <person name="Specht J."/>
            <person name="Grimwood J."/>
            <person name="Rokhsar D."/>
            <person name="Stacey G."/>
            <person name="Shoemaker R.C."/>
            <person name="Jackson S.A."/>
        </authorList>
    </citation>
    <scope>NUCLEOTIDE SEQUENCE [LARGE SCALE GENOMIC DNA]</scope>
    <source>
        <strain evidence="3">cv. Williams 82</strain>
        <tissue evidence="2">Callus</tissue>
    </source>
</reference>
<keyword evidence="4" id="KW-1185">Reference proteome</keyword>
<evidence type="ECO:0000256" key="1">
    <source>
        <dbReference type="SAM" id="MobiDB-lite"/>
    </source>
</evidence>
<evidence type="ECO:0000313" key="2">
    <source>
        <dbReference type="EMBL" id="KRH17838.1"/>
    </source>
</evidence>
<feature type="region of interest" description="Disordered" evidence="1">
    <location>
        <begin position="76"/>
        <end position="143"/>
    </location>
</feature>
<dbReference type="AlphaFoldDB" id="K7LYM5"/>
<proteinExistence type="predicted"/>
<dbReference type="eggNOG" id="ENOG502S4NT">
    <property type="taxonomic scope" value="Eukaryota"/>
</dbReference>